<keyword evidence="2 8" id="KW-0479">Metal-binding</keyword>
<comment type="subunit">
    <text evidence="6">Monomer. Associates with the 50S ribosomal subunit.</text>
</comment>
<dbReference type="KEGG" id="euz:DVS28_a3316"/>
<dbReference type="InterPro" id="IPR045498">
    <property type="entry name" value="HflX_C"/>
</dbReference>
<keyword evidence="1 6" id="KW-0963">Cytoplasm</keyword>
<comment type="function">
    <text evidence="6">GTPase that associates with the 50S ribosomal subunit and may have a role during protein synthesis or ribosome biogenesis.</text>
</comment>
<dbReference type="NCBIfam" id="TIGR03156">
    <property type="entry name" value="GTP_HflX"/>
    <property type="match status" value="1"/>
</dbReference>
<keyword evidence="13" id="KW-1185">Reference proteome</keyword>
<evidence type="ECO:0000256" key="8">
    <source>
        <dbReference type="PIRSR" id="PIRSR006809-2"/>
    </source>
</evidence>
<feature type="compositionally biased region" description="Acidic residues" evidence="10">
    <location>
        <begin position="10"/>
        <end position="46"/>
    </location>
</feature>
<dbReference type="AlphaFoldDB" id="A0A346Y0J4"/>
<dbReference type="Pfam" id="PF01926">
    <property type="entry name" value="MMR_HSR1"/>
    <property type="match status" value="1"/>
</dbReference>
<evidence type="ECO:0000313" key="13">
    <source>
        <dbReference type="Proteomes" id="UP000264006"/>
    </source>
</evidence>
<dbReference type="CDD" id="cd01878">
    <property type="entry name" value="HflX"/>
    <property type="match status" value="1"/>
</dbReference>
<protein>
    <recommendedName>
        <fullName evidence="6">GTPase HflX</fullName>
    </recommendedName>
    <alternativeName>
        <fullName evidence="6">GTP-binding protein HflX</fullName>
    </alternativeName>
</protein>
<evidence type="ECO:0000256" key="4">
    <source>
        <dbReference type="ARBA" id="ARBA00022842"/>
    </source>
</evidence>
<feature type="coiled-coil region" evidence="9">
    <location>
        <begin position="236"/>
        <end position="263"/>
    </location>
</feature>
<evidence type="ECO:0000256" key="10">
    <source>
        <dbReference type="SAM" id="MobiDB-lite"/>
    </source>
</evidence>
<dbReference type="GO" id="GO:0005525">
    <property type="term" value="F:GTP binding"/>
    <property type="evidence" value="ECO:0007669"/>
    <property type="project" value="UniProtKB-UniRule"/>
</dbReference>
<dbReference type="SUPFAM" id="SSF52540">
    <property type="entry name" value="P-loop containing nucleoside triphosphate hydrolases"/>
    <property type="match status" value="1"/>
</dbReference>
<feature type="binding site" evidence="7">
    <location>
        <begin position="330"/>
        <end position="333"/>
    </location>
    <ligand>
        <name>GTP</name>
        <dbReference type="ChEBI" id="CHEBI:37565"/>
    </ligand>
</feature>
<dbReference type="EMBL" id="CP031165">
    <property type="protein sequence ID" value="AXV07991.1"/>
    <property type="molecule type" value="Genomic_DNA"/>
</dbReference>
<dbReference type="PANTHER" id="PTHR10229:SF0">
    <property type="entry name" value="GTP-BINDING PROTEIN 6-RELATED"/>
    <property type="match status" value="1"/>
</dbReference>
<comment type="cofactor">
    <cofactor evidence="8">
        <name>Mg(2+)</name>
        <dbReference type="ChEBI" id="CHEBI:18420"/>
    </cofactor>
</comment>
<evidence type="ECO:0000256" key="7">
    <source>
        <dbReference type="PIRSR" id="PIRSR006809-1"/>
    </source>
</evidence>
<dbReference type="InterPro" id="IPR006073">
    <property type="entry name" value="GTP-bd"/>
</dbReference>
<dbReference type="InterPro" id="IPR032305">
    <property type="entry name" value="GTP-bd_M"/>
</dbReference>
<feature type="binding site" evidence="7">
    <location>
        <begin position="396"/>
        <end position="399"/>
    </location>
    <ligand>
        <name>GTP</name>
        <dbReference type="ChEBI" id="CHEBI:37565"/>
    </ligand>
</feature>
<dbReference type="FunFam" id="3.40.50.11060:FF:000001">
    <property type="entry name" value="GTPase HflX"/>
    <property type="match status" value="1"/>
</dbReference>
<keyword evidence="4 8" id="KW-0460">Magnesium</keyword>
<feature type="region of interest" description="Disordered" evidence="10">
    <location>
        <begin position="1"/>
        <end position="54"/>
    </location>
</feature>
<dbReference type="Gene3D" id="3.40.50.300">
    <property type="entry name" value="P-loop containing nucleotide triphosphate hydrolases"/>
    <property type="match status" value="1"/>
</dbReference>
<dbReference type="InterPro" id="IPR016496">
    <property type="entry name" value="GTPase_HflX"/>
</dbReference>
<dbReference type="Proteomes" id="UP000264006">
    <property type="component" value="Chromosome"/>
</dbReference>
<reference evidence="12 13" key="1">
    <citation type="submission" date="2018-09" db="EMBL/GenBank/DDBJ databases">
        <title>Complete genome sequence of Euzebya sp. DY32-46 isolated from seawater of Pacific Ocean.</title>
        <authorList>
            <person name="Xu L."/>
            <person name="Wu Y.-H."/>
            <person name="Xu X.-W."/>
        </authorList>
    </citation>
    <scope>NUCLEOTIDE SEQUENCE [LARGE SCALE GENOMIC DNA]</scope>
    <source>
        <strain evidence="12 13">DY32-46</strain>
    </source>
</reference>
<comment type="subcellular location">
    <subcellularLocation>
        <location evidence="6">Cytoplasm</location>
    </subcellularLocation>
    <text evidence="6">May associate with membranes.</text>
</comment>
<keyword evidence="5 6" id="KW-0342">GTP-binding</keyword>
<comment type="similarity">
    <text evidence="6">Belongs to the TRAFAC class OBG-HflX-like GTPase superfamily. HflX GTPase family.</text>
</comment>
<evidence type="ECO:0000313" key="12">
    <source>
        <dbReference type="EMBL" id="AXV07991.1"/>
    </source>
</evidence>
<feature type="domain" description="Hflx-type G" evidence="11">
    <location>
        <begin position="277"/>
        <end position="446"/>
    </location>
</feature>
<organism evidence="12 13">
    <name type="scientific">Euzebya pacifica</name>
    <dbReference type="NCBI Taxonomy" id="1608957"/>
    <lineage>
        <taxon>Bacteria</taxon>
        <taxon>Bacillati</taxon>
        <taxon>Actinomycetota</taxon>
        <taxon>Nitriliruptoria</taxon>
        <taxon>Euzebyales</taxon>
    </lineage>
</organism>
<dbReference type="InterPro" id="IPR042108">
    <property type="entry name" value="GTPase_HflX_N_sf"/>
</dbReference>
<dbReference type="GO" id="GO:0005737">
    <property type="term" value="C:cytoplasm"/>
    <property type="evidence" value="ECO:0007669"/>
    <property type="project" value="UniProtKB-SubCell"/>
</dbReference>
<dbReference type="Gene3D" id="3.40.50.11060">
    <property type="entry name" value="GTPase HflX, N-terminal domain"/>
    <property type="match status" value="1"/>
</dbReference>
<feature type="binding site" evidence="8">
    <location>
        <position position="290"/>
    </location>
    <ligand>
        <name>Mg(2+)</name>
        <dbReference type="ChEBI" id="CHEBI:18420"/>
    </ligand>
</feature>
<dbReference type="PANTHER" id="PTHR10229">
    <property type="entry name" value="GTP-BINDING PROTEIN HFLX"/>
    <property type="match status" value="1"/>
</dbReference>
<dbReference type="PIRSF" id="PIRSF006809">
    <property type="entry name" value="GTP-binding_hflX_prd"/>
    <property type="match status" value="1"/>
</dbReference>
<feature type="binding site" evidence="7">
    <location>
        <begin position="308"/>
        <end position="312"/>
    </location>
    <ligand>
        <name>GTP</name>
        <dbReference type="ChEBI" id="CHEBI:37565"/>
    </ligand>
</feature>
<evidence type="ECO:0000256" key="2">
    <source>
        <dbReference type="ARBA" id="ARBA00022723"/>
    </source>
</evidence>
<keyword evidence="3 6" id="KW-0547">Nucleotide-binding</keyword>
<feature type="binding site" evidence="8">
    <location>
        <position position="310"/>
    </location>
    <ligand>
        <name>Mg(2+)</name>
        <dbReference type="ChEBI" id="CHEBI:18420"/>
    </ligand>
</feature>
<evidence type="ECO:0000256" key="1">
    <source>
        <dbReference type="ARBA" id="ARBA00022490"/>
    </source>
</evidence>
<dbReference type="PROSITE" id="PS51705">
    <property type="entry name" value="G_HFLX"/>
    <property type="match status" value="1"/>
</dbReference>
<evidence type="ECO:0000256" key="5">
    <source>
        <dbReference type="ARBA" id="ARBA00023134"/>
    </source>
</evidence>
<dbReference type="Pfam" id="PF19275">
    <property type="entry name" value="HflX_C"/>
    <property type="match status" value="1"/>
</dbReference>
<name>A0A346Y0J4_9ACTN</name>
<evidence type="ECO:0000259" key="11">
    <source>
        <dbReference type="PROSITE" id="PS51705"/>
    </source>
</evidence>
<dbReference type="InterPro" id="IPR027417">
    <property type="entry name" value="P-loop_NTPase"/>
</dbReference>
<accession>A0A346Y0J4</accession>
<dbReference type="PRINTS" id="PR00326">
    <property type="entry name" value="GTP1OBG"/>
</dbReference>
<dbReference type="GO" id="GO:0046872">
    <property type="term" value="F:metal ion binding"/>
    <property type="evidence" value="ECO:0007669"/>
    <property type="project" value="UniProtKB-KW"/>
</dbReference>
<evidence type="ECO:0000256" key="9">
    <source>
        <dbReference type="SAM" id="Coils"/>
    </source>
</evidence>
<dbReference type="Pfam" id="PF16360">
    <property type="entry name" value="GTP-bdg_M"/>
    <property type="match status" value="1"/>
</dbReference>
<dbReference type="InterPro" id="IPR025121">
    <property type="entry name" value="GTPase_HflX_N"/>
</dbReference>
<sequence length="509" mass="55433">MSDHTTDPSEEHDDIDETVIDTDDLATDDSMADDADLGWDVDDPASDSEGGLQIGRAQRRRLEAERIEDHAPQEGVKIFRQVDAAVIVGLHLPGETSHDVDASLDEMEQLLETAGGLTVGRVVQRRDHPDVATFLGRGKVQELKGLVGQLGADAVVFDDDLSPAQQRNLEEKLKVKVLDRTIVILDIFAQHASSSEGTAQVELAQLTYLLPRLRGWGDALSRQAGGVGVGMRGPGETQLEVDRRKLNRRITKLKRDLKGFQKIRQTKSLRRRRNKVRAAAIVGYTNAGKSTLMNAMTGADVLVADQLFATLDTTARRLDLPDGRTIVLTDTVGFVKKLPTQLVESFKSTLEDTLNADLLVHVVDASHEEAESHVLAVNRVLAEIGAGDMPRVLVLNKIDRCDPDDLVGLARTVEAHGEAVYQVSAATGDGVQALVDGIAERIPPHRKVIEALIPYARADLVARAHAGGEVLKREDRDDGTWIVANVSPKVGAELVPFATHDPWAKDDDD</sequence>
<dbReference type="RefSeq" id="WP_216826086.1">
    <property type="nucleotide sequence ID" value="NZ_CP031165.1"/>
</dbReference>
<gene>
    <name evidence="6" type="primary">hflX</name>
    <name evidence="12" type="ORF">DVS28_a3316</name>
</gene>
<dbReference type="Gene3D" id="6.10.250.2860">
    <property type="match status" value="1"/>
</dbReference>
<evidence type="ECO:0000256" key="3">
    <source>
        <dbReference type="ARBA" id="ARBA00022741"/>
    </source>
</evidence>
<feature type="binding site" evidence="7">
    <location>
        <begin position="283"/>
        <end position="290"/>
    </location>
    <ligand>
        <name>GTP</name>
        <dbReference type="ChEBI" id="CHEBI:37565"/>
    </ligand>
</feature>
<dbReference type="GO" id="GO:0043022">
    <property type="term" value="F:ribosome binding"/>
    <property type="evidence" value="ECO:0007669"/>
    <property type="project" value="TreeGrafter"/>
</dbReference>
<keyword evidence="9" id="KW-0175">Coiled coil</keyword>
<dbReference type="HAMAP" id="MF_00900">
    <property type="entry name" value="GTPase_HflX"/>
    <property type="match status" value="1"/>
</dbReference>
<dbReference type="Pfam" id="PF13167">
    <property type="entry name" value="GTP-bdg_N"/>
    <property type="match status" value="1"/>
</dbReference>
<proteinExistence type="inferred from homology"/>
<dbReference type="GO" id="GO:0003924">
    <property type="term" value="F:GTPase activity"/>
    <property type="evidence" value="ECO:0007669"/>
    <property type="project" value="UniProtKB-UniRule"/>
</dbReference>
<evidence type="ECO:0000256" key="6">
    <source>
        <dbReference type="HAMAP-Rule" id="MF_00900"/>
    </source>
</evidence>
<dbReference type="InterPro" id="IPR030394">
    <property type="entry name" value="G_HFLX_dom"/>
</dbReference>